<keyword evidence="2" id="KW-0472">Membrane</keyword>
<sequence>MSRSKKPVIVVAIFLAALMLLPLLIWMFMKIGSPGDPIPSGQTGAGTPTPERQVADYDLSQLADKAARLLDEDIAEALKKGDLTLEFVAGLKKEADKANSDMRSGKLRRAKERFLSVVTAAENELAAVAAADKARALKDSTYAELQRLEYLRASFENTYREAVESYNKALRSLESGAFVQAVDEFELAGAILGDLEARSIQQIASLLEAAQEALEQYDLAPAREAFQAVLEIDSDNRDATNGQTMVAALEGIAEEIKAIRALETEGKLEEALSALDRLAADHPNNPFIKNQRSSLEKRILQRNFNKLIESSVAAEKAGDLGAAIADLEAALKLKTDTAQEERLAELQKKYKAARLETLLADGFQALKDGRYEAARNLYKEAVALDPNSKEARTGLEKASSLYLANIRYSQNVASAERYIKEGRYPLAAKLFNQAMTSRPAKLAAAQLKKEESIRKTLEAQSEEVPVTVESDGRTYVSIIGVLPPDRFKETDLKLFPDVYKIRGTRKGYKDVEKEFKVDASKGSQTVTIECSEKI</sequence>
<dbReference type="Pfam" id="PF13181">
    <property type="entry name" value="TPR_8"/>
    <property type="match status" value="1"/>
</dbReference>
<accession>A0A317ZLF5</accession>
<protein>
    <submittedName>
        <fullName evidence="3">Uncharacterized protein</fullName>
    </submittedName>
</protein>
<keyword evidence="2" id="KW-0812">Transmembrane</keyword>
<keyword evidence="4" id="KW-1185">Reference proteome</keyword>
<dbReference type="SMART" id="SM00028">
    <property type="entry name" value="TPR"/>
    <property type="match status" value="3"/>
</dbReference>
<feature type="repeat" description="TPR" evidence="1">
    <location>
        <begin position="355"/>
        <end position="388"/>
    </location>
</feature>
<reference evidence="3 4" key="1">
    <citation type="submission" date="2018-05" db="EMBL/GenBank/DDBJ databases">
        <title>Coraliomargarita sinensis sp. nov., isolated from a marine solar saltern.</title>
        <authorList>
            <person name="Zhou L.Y."/>
        </authorList>
    </citation>
    <scope>NUCLEOTIDE SEQUENCE [LARGE SCALE GENOMIC DNA]</scope>
    <source>
        <strain evidence="3 4">WN38</strain>
    </source>
</reference>
<evidence type="ECO:0000256" key="2">
    <source>
        <dbReference type="SAM" id="Phobius"/>
    </source>
</evidence>
<dbReference type="PROSITE" id="PS50005">
    <property type="entry name" value="TPR"/>
    <property type="match status" value="1"/>
</dbReference>
<comment type="caution">
    <text evidence="3">The sequence shown here is derived from an EMBL/GenBank/DDBJ whole genome shotgun (WGS) entry which is preliminary data.</text>
</comment>
<evidence type="ECO:0000313" key="4">
    <source>
        <dbReference type="Proteomes" id="UP000247099"/>
    </source>
</evidence>
<evidence type="ECO:0000256" key="1">
    <source>
        <dbReference type="PROSITE-ProRule" id="PRU00339"/>
    </source>
</evidence>
<feature type="transmembrane region" description="Helical" evidence="2">
    <location>
        <begin position="7"/>
        <end position="29"/>
    </location>
</feature>
<dbReference type="RefSeq" id="WP_110129998.1">
    <property type="nucleotide sequence ID" value="NZ_QHJQ01000002.1"/>
</dbReference>
<dbReference type="InterPro" id="IPR019734">
    <property type="entry name" value="TPR_rpt"/>
</dbReference>
<dbReference type="InParanoid" id="A0A317ZLF5"/>
<dbReference type="AlphaFoldDB" id="A0A317ZLF5"/>
<dbReference type="Proteomes" id="UP000247099">
    <property type="component" value="Unassembled WGS sequence"/>
</dbReference>
<dbReference type="EMBL" id="QHJQ01000002">
    <property type="protein sequence ID" value="PXA04997.1"/>
    <property type="molecule type" value="Genomic_DNA"/>
</dbReference>
<dbReference type="SUPFAM" id="SSF48452">
    <property type="entry name" value="TPR-like"/>
    <property type="match status" value="1"/>
</dbReference>
<gene>
    <name evidence="3" type="ORF">DDZ13_03255</name>
</gene>
<keyword evidence="1" id="KW-0802">TPR repeat</keyword>
<evidence type="ECO:0000313" key="3">
    <source>
        <dbReference type="EMBL" id="PXA04997.1"/>
    </source>
</evidence>
<dbReference type="Gene3D" id="1.25.40.10">
    <property type="entry name" value="Tetratricopeptide repeat domain"/>
    <property type="match status" value="2"/>
</dbReference>
<proteinExistence type="predicted"/>
<dbReference type="OrthoDB" id="190389at2"/>
<organism evidence="3 4">
    <name type="scientific">Coraliomargarita sinensis</name>
    <dbReference type="NCBI Taxonomy" id="2174842"/>
    <lineage>
        <taxon>Bacteria</taxon>
        <taxon>Pseudomonadati</taxon>
        <taxon>Verrucomicrobiota</taxon>
        <taxon>Opitutia</taxon>
        <taxon>Puniceicoccales</taxon>
        <taxon>Coraliomargaritaceae</taxon>
        <taxon>Coraliomargarita</taxon>
    </lineage>
</organism>
<name>A0A317ZLF5_9BACT</name>
<dbReference type="InterPro" id="IPR011990">
    <property type="entry name" value="TPR-like_helical_dom_sf"/>
</dbReference>
<keyword evidence="2" id="KW-1133">Transmembrane helix</keyword>